<protein>
    <recommendedName>
        <fullName evidence="16">Ribonuclease E</fullName>
        <ecNumber evidence="15">3.1.26.12</ecNumber>
    </recommendedName>
</protein>
<name>A0AAV5G8B4_CORAM</name>
<feature type="compositionally biased region" description="Basic residues" evidence="17">
    <location>
        <begin position="102"/>
        <end position="127"/>
    </location>
</feature>
<feature type="compositionally biased region" description="Acidic residues" evidence="17">
    <location>
        <begin position="353"/>
        <end position="363"/>
    </location>
</feature>
<comment type="catalytic activity">
    <reaction evidence="14">
        <text>Endonucleolytic cleavage of single-stranded RNA in A- and U-rich regions.</text>
        <dbReference type="EC" id="3.1.26.12"/>
    </reaction>
</comment>
<keyword evidence="5" id="KW-0963">Cytoplasm</keyword>
<evidence type="ECO:0000313" key="19">
    <source>
        <dbReference type="EMBL" id="GJN43556.1"/>
    </source>
</evidence>
<feature type="compositionally biased region" description="Polar residues" evidence="17">
    <location>
        <begin position="232"/>
        <end position="241"/>
    </location>
</feature>
<evidence type="ECO:0000256" key="3">
    <source>
        <dbReference type="ARBA" id="ARBA00004496"/>
    </source>
</evidence>
<evidence type="ECO:0000256" key="5">
    <source>
        <dbReference type="ARBA" id="ARBA00022490"/>
    </source>
</evidence>
<dbReference type="PANTHER" id="PTHR30001">
    <property type="entry name" value="RIBONUCLEASE"/>
    <property type="match status" value="1"/>
</dbReference>
<dbReference type="PANTHER" id="PTHR30001:SF0">
    <property type="entry name" value="RIBONUCLEASE G"/>
    <property type="match status" value="1"/>
</dbReference>
<evidence type="ECO:0000256" key="12">
    <source>
        <dbReference type="ARBA" id="ARBA00022842"/>
    </source>
</evidence>
<feature type="region of interest" description="Disordered" evidence="17">
    <location>
        <begin position="930"/>
        <end position="1060"/>
    </location>
</feature>
<keyword evidence="12" id="KW-0460">Magnesium</keyword>
<feature type="compositionally biased region" description="Basic and acidic residues" evidence="17">
    <location>
        <begin position="1004"/>
        <end position="1027"/>
    </location>
</feature>
<comment type="cofactor">
    <cofactor evidence="2">
        <name>Zn(2+)</name>
        <dbReference type="ChEBI" id="CHEBI:29105"/>
    </cofactor>
</comment>
<evidence type="ECO:0000256" key="7">
    <source>
        <dbReference type="ARBA" id="ARBA00022664"/>
    </source>
</evidence>
<feature type="compositionally biased region" description="Basic and acidic residues" evidence="17">
    <location>
        <begin position="1124"/>
        <end position="1140"/>
    </location>
</feature>
<feature type="compositionally biased region" description="Polar residues" evidence="17">
    <location>
        <begin position="1294"/>
        <end position="1303"/>
    </location>
</feature>
<evidence type="ECO:0000256" key="11">
    <source>
        <dbReference type="ARBA" id="ARBA00022833"/>
    </source>
</evidence>
<dbReference type="InterPro" id="IPR004659">
    <property type="entry name" value="RNase_E/G"/>
</dbReference>
<dbReference type="GO" id="GO:0008995">
    <property type="term" value="F:ribonuclease E activity"/>
    <property type="evidence" value="ECO:0007669"/>
    <property type="project" value="UniProtKB-EC"/>
</dbReference>
<keyword evidence="9" id="KW-0479">Metal-binding</keyword>
<feature type="compositionally biased region" description="Low complexity" evidence="17">
    <location>
        <begin position="1312"/>
        <end position="1356"/>
    </location>
</feature>
<dbReference type="InterPro" id="IPR012340">
    <property type="entry name" value="NA-bd_OB-fold"/>
</dbReference>
<dbReference type="GO" id="GO:0006364">
    <property type="term" value="P:rRNA processing"/>
    <property type="evidence" value="ECO:0007669"/>
    <property type="project" value="UniProtKB-KW"/>
</dbReference>
<evidence type="ECO:0000256" key="10">
    <source>
        <dbReference type="ARBA" id="ARBA00022801"/>
    </source>
</evidence>
<feature type="compositionally biased region" description="Polar residues" evidence="17">
    <location>
        <begin position="1232"/>
        <end position="1251"/>
    </location>
</feature>
<dbReference type="GO" id="GO:0005737">
    <property type="term" value="C:cytoplasm"/>
    <property type="evidence" value="ECO:0007669"/>
    <property type="project" value="UniProtKB-SubCell"/>
</dbReference>
<feature type="region of interest" description="Disordered" evidence="17">
    <location>
        <begin position="78"/>
        <end position="316"/>
    </location>
</feature>
<evidence type="ECO:0000256" key="4">
    <source>
        <dbReference type="ARBA" id="ARBA00005522"/>
    </source>
</evidence>
<feature type="compositionally biased region" description="Basic and acidic residues" evidence="17">
    <location>
        <begin position="411"/>
        <end position="426"/>
    </location>
</feature>
<feature type="compositionally biased region" description="Basic and acidic residues" evidence="17">
    <location>
        <begin position="448"/>
        <end position="463"/>
    </location>
</feature>
<dbReference type="PROSITE" id="PS50126">
    <property type="entry name" value="S1"/>
    <property type="match status" value="1"/>
</dbReference>
<keyword evidence="6" id="KW-0698">rRNA processing</keyword>
<sequence>MATADEQLNEQLAGAAALAGQIDRKQLGERVRVYTLAKQLGISSKLLIAQLQTQGISKKAQSALTAEEIKRLFDSLQASNPAPVADVEDSAPTEAAEAPKTAAKKTAKKPAKKTAKASKKSTSKRATKAAAPADVEPAQDQKQSKADDAAADDQPAEGEQSSSEAPVTPAAEETPGKKTRKRAVRKSTRAASKKSTPRVEDEQAAGAKSEPAAAEVGAEVEEAVAHAEKTEPANTSDTPDTPDTAEPSSHEEASQEEALQTPTRKRSRTRRVVKRTGGAPEATASEEPAQPQGDTTDATDAECANGDDGSDKLRYRVQKNVENEIQQIEGKVESELAAAALEALAEKQHEDSDSQDIDIDDSFVESLLTPPEKPKAEDDDILAAYAPIFMPPKPVKAAQAPATSGEGEDSEQSHDDHDDESHESSSRRRRGRRGTSRGRGKEAPAQAEQEKKNEVEIIDEPRGIKGSTRIESQRRRRAEMRTKDRESRHVVTQAEFLARREAVERTMVVRERERHDGHGNITQVGVLEDGMLVEHFVTDETNTSIIGNIYLGRVQNVLPSMEAAFIDIGTGRNGVLYAGEVNWRQAGLGGRARKIEQAMKSGDQVLVQVAKDPVGHKGPRLTTQVSLPGRFLVYVPGGRNAGISRKLPAPERKRLREILEKVVPEQGGAIIRTAAENVAEEAIAADVNRLHDTWNEIKEAAEKEKASKGTEPVALYEEPQMLVKVVRDLFNEDFDRLVVDGKRPYEVVSSYVNRLAPELADRVSRYNRADNGGIDAFETYRIDEQLHKALSRKVWLPSGGTLVIDRTEAMTVVDVNTGKFTGTGGNLEETVTKNNLEAAEEIVRQMRLRDLGGMIVVDFIDMVLPENQELVLRRLKEALGRDRTRHQVSEVTSLGLVQMTRKRLGSGLLEIFSTECEVCQGRGLILHEDPVEEDPSEAHDHRHDARDDKRRSAKKHRDHTRQDKHAHKDESEEAHDEQASDEDKQTPTESGGRRKARRSSSQRRSQDSRRHDSSRHDARRSDKRSDDSSLEDLIAGIVVDSSQVEEEAQRDTKSDNSVTDIESIAYAASDRAESLDDVGEFSTYVSEDSADADTGGRSYEQALKEYEQSPRRKRKTRGNSRSDYPPRREDFASSEDRGTTQRDTSQSDASQGGSAADGGMEIHKDTKRRRVRARNRKPVVAQQQSAAQAESASEKAQHESEQKPGSSRGEQKRAQVQAVTRGRRRAVRRTSQPRNAGHNSAPKENTVSAQSRPDDGSGVEVQRKRTDSGVEVTTVRRGRKRAVRRVAVREDGQRSPQASQASATGGKPAKRSNNAQSSQSANAQGSKAQSRNGKQRSSQQRSAQGGSNSGAKNSGGRTRRRVSRRGNN</sequence>
<keyword evidence="7" id="KW-0507">mRNA processing</keyword>
<dbReference type="CDD" id="cd04453">
    <property type="entry name" value="S1_RNase_E"/>
    <property type="match status" value="1"/>
</dbReference>
<comment type="caution">
    <text evidence="19">The sequence shown here is derived from an EMBL/GenBank/DDBJ whole genome shotgun (WGS) entry which is preliminary data.</text>
</comment>
<evidence type="ECO:0000256" key="2">
    <source>
        <dbReference type="ARBA" id="ARBA00001947"/>
    </source>
</evidence>
<dbReference type="FunFam" id="2.40.50.140:FF:000066">
    <property type="entry name" value="Ribonuclease E"/>
    <property type="match status" value="1"/>
</dbReference>
<dbReference type="InterPro" id="IPR019307">
    <property type="entry name" value="RNA-bd_AU-1/RNase_E/G"/>
</dbReference>
<feature type="region of interest" description="Disordered" evidence="17">
    <location>
        <begin position="1084"/>
        <end position="1368"/>
    </location>
</feature>
<dbReference type="Proteomes" id="UP001054925">
    <property type="component" value="Unassembled WGS sequence"/>
</dbReference>
<evidence type="ECO:0000256" key="13">
    <source>
        <dbReference type="ARBA" id="ARBA00022884"/>
    </source>
</evidence>
<dbReference type="GO" id="GO:0046872">
    <property type="term" value="F:metal ion binding"/>
    <property type="evidence" value="ECO:0007669"/>
    <property type="project" value="UniProtKB-KW"/>
</dbReference>
<comment type="cofactor">
    <cofactor evidence="1">
        <name>Mg(2+)</name>
        <dbReference type="ChEBI" id="CHEBI:18420"/>
    </cofactor>
</comment>
<feature type="domain" description="S1 motif" evidence="18">
    <location>
        <begin position="547"/>
        <end position="630"/>
    </location>
</feature>
<dbReference type="EMBL" id="BQKK01000005">
    <property type="protein sequence ID" value="GJN43556.1"/>
    <property type="molecule type" value="Genomic_DNA"/>
</dbReference>
<evidence type="ECO:0000256" key="1">
    <source>
        <dbReference type="ARBA" id="ARBA00001946"/>
    </source>
</evidence>
<keyword evidence="10" id="KW-0378">Hydrolase</keyword>
<evidence type="ECO:0000256" key="14">
    <source>
        <dbReference type="ARBA" id="ARBA00050524"/>
    </source>
</evidence>
<gene>
    <name evidence="19" type="ORF">CAT723_20350</name>
</gene>
<accession>A0AAV5G8B4</accession>
<dbReference type="GO" id="GO:0006397">
    <property type="term" value="P:mRNA processing"/>
    <property type="evidence" value="ECO:0007669"/>
    <property type="project" value="UniProtKB-KW"/>
</dbReference>
<feature type="compositionally biased region" description="Basic and acidic residues" evidence="17">
    <location>
        <begin position="1192"/>
        <end position="1202"/>
    </location>
</feature>
<evidence type="ECO:0000259" key="18">
    <source>
        <dbReference type="PROSITE" id="PS50126"/>
    </source>
</evidence>
<dbReference type="InterPro" id="IPR003029">
    <property type="entry name" value="S1_domain"/>
</dbReference>
<keyword evidence="8" id="KW-0819">tRNA processing</keyword>
<dbReference type="SMART" id="SM00316">
    <property type="entry name" value="S1"/>
    <property type="match status" value="1"/>
</dbReference>
<feature type="compositionally biased region" description="Low complexity" evidence="17">
    <location>
        <begin position="204"/>
        <end position="217"/>
    </location>
</feature>
<evidence type="ECO:0000313" key="20">
    <source>
        <dbReference type="Proteomes" id="UP001054925"/>
    </source>
</evidence>
<feature type="region of interest" description="Disordered" evidence="17">
    <location>
        <begin position="344"/>
        <end position="487"/>
    </location>
</feature>
<feature type="compositionally biased region" description="Basic residues" evidence="17">
    <location>
        <begin position="1276"/>
        <end position="1286"/>
    </location>
</feature>
<dbReference type="GO" id="GO:0003723">
    <property type="term" value="F:RNA binding"/>
    <property type="evidence" value="ECO:0007669"/>
    <property type="project" value="UniProtKB-KW"/>
</dbReference>
<feature type="compositionally biased region" description="Basic residues" evidence="17">
    <location>
        <begin position="1165"/>
        <end position="1177"/>
    </location>
</feature>
<comment type="subcellular location">
    <subcellularLocation>
        <location evidence="3">Cytoplasm</location>
    </subcellularLocation>
</comment>
<evidence type="ECO:0000256" key="6">
    <source>
        <dbReference type="ARBA" id="ARBA00022552"/>
    </source>
</evidence>
<feature type="compositionally biased region" description="Low complexity" evidence="17">
    <location>
        <begin position="1178"/>
        <end position="1191"/>
    </location>
</feature>
<dbReference type="Gene3D" id="1.10.10.2480">
    <property type="match status" value="1"/>
</dbReference>
<feature type="compositionally biased region" description="Basic residues" evidence="17">
    <location>
        <begin position="427"/>
        <end position="438"/>
    </location>
</feature>
<dbReference type="NCBIfam" id="TIGR00757">
    <property type="entry name" value="RNaseEG"/>
    <property type="match status" value="1"/>
</dbReference>
<evidence type="ECO:0000256" key="8">
    <source>
        <dbReference type="ARBA" id="ARBA00022694"/>
    </source>
</evidence>
<comment type="similarity">
    <text evidence="4">Belongs to the RNase E/G family.</text>
</comment>
<feature type="compositionally biased region" description="Basic and acidic residues" evidence="17">
    <location>
        <begin position="960"/>
        <end position="986"/>
    </location>
</feature>
<evidence type="ECO:0000256" key="17">
    <source>
        <dbReference type="SAM" id="MobiDB-lite"/>
    </source>
</evidence>
<dbReference type="Pfam" id="PF04760">
    <property type="entry name" value="IF2_N"/>
    <property type="match status" value="1"/>
</dbReference>
<keyword evidence="11" id="KW-0862">Zinc</keyword>
<feature type="compositionally biased region" description="Low complexity" evidence="17">
    <location>
        <begin position="128"/>
        <end position="141"/>
    </location>
</feature>
<feature type="compositionally biased region" description="Basic residues" evidence="17">
    <location>
        <begin position="263"/>
        <end position="274"/>
    </location>
</feature>
<dbReference type="Gene3D" id="2.40.50.140">
    <property type="entry name" value="Nucleic acid-binding proteins"/>
    <property type="match status" value="1"/>
</dbReference>
<feature type="compositionally biased region" description="Low complexity" evidence="17">
    <location>
        <begin position="1146"/>
        <end position="1159"/>
    </location>
</feature>
<dbReference type="GO" id="GO:0008033">
    <property type="term" value="P:tRNA processing"/>
    <property type="evidence" value="ECO:0007669"/>
    <property type="project" value="UniProtKB-KW"/>
</dbReference>
<organism evidence="19 20">
    <name type="scientific">Corynebacterium ammoniagenes</name>
    <name type="common">Brevibacterium ammoniagenes</name>
    <dbReference type="NCBI Taxonomy" id="1697"/>
    <lineage>
        <taxon>Bacteria</taxon>
        <taxon>Bacillati</taxon>
        <taxon>Actinomycetota</taxon>
        <taxon>Actinomycetes</taxon>
        <taxon>Mycobacteriales</taxon>
        <taxon>Corynebacteriaceae</taxon>
        <taxon>Corynebacterium</taxon>
    </lineage>
</organism>
<keyword evidence="13" id="KW-0694">RNA-binding</keyword>
<feature type="compositionally biased region" description="Basic residues" evidence="17">
    <location>
        <begin position="1357"/>
        <end position="1368"/>
    </location>
</feature>
<dbReference type="InterPro" id="IPR006847">
    <property type="entry name" value="IF2_N"/>
</dbReference>
<feature type="compositionally biased region" description="Basic and acidic residues" evidence="17">
    <location>
        <begin position="936"/>
        <end position="950"/>
    </location>
</feature>
<dbReference type="Pfam" id="PF10150">
    <property type="entry name" value="RNase_E_G"/>
    <property type="match status" value="1"/>
</dbReference>
<reference evidence="19" key="1">
    <citation type="submission" date="2021-12" db="EMBL/GenBank/DDBJ databases">
        <title>Draft genome sequence of Corynebacterium ammoniagenes strain T-723.</title>
        <authorList>
            <person name="Matsuzawa M."/>
            <person name="Hiratani M."/>
            <person name="Abe I."/>
            <person name="Tsuji Y."/>
            <person name="Nakamura J."/>
        </authorList>
    </citation>
    <scope>NUCLEOTIDE SEQUENCE</scope>
    <source>
        <strain evidence="19">T-723</strain>
    </source>
</reference>
<feature type="compositionally biased region" description="Basic residues" evidence="17">
    <location>
        <begin position="177"/>
        <end position="196"/>
    </location>
</feature>
<evidence type="ECO:0000256" key="16">
    <source>
        <dbReference type="ARBA" id="ARBA00072999"/>
    </source>
</evidence>
<dbReference type="SUPFAM" id="SSF50249">
    <property type="entry name" value="Nucleic acid-binding proteins"/>
    <property type="match status" value="1"/>
</dbReference>
<dbReference type="EC" id="3.1.26.12" evidence="15"/>
<dbReference type="RefSeq" id="WP_236163956.1">
    <property type="nucleotide sequence ID" value="NZ_BQKK01000005.1"/>
</dbReference>
<feature type="compositionally biased region" description="Low complexity" evidence="17">
    <location>
        <begin position="395"/>
        <end position="405"/>
    </location>
</feature>
<proteinExistence type="inferred from homology"/>
<evidence type="ECO:0000256" key="9">
    <source>
        <dbReference type="ARBA" id="ARBA00022723"/>
    </source>
</evidence>
<feature type="compositionally biased region" description="Low complexity" evidence="17">
    <location>
        <begin position="92"/>
        <end position="101"/>
    </location>
</feature>
<evidence type="ECO:0000256" key="15">
    <source>
        <dbReference type="ARBA" id="ARBA00066879"/>
    </source>
</evidence>